<evidence type="ECO:0000313" key="2">
    <source>
        <dbReference type="Proteomes" id="UP000094776"/>
    </source>
</evidence>
<sequence>MWVIDLHSEYVDDIKAMGDIAVHRMRSVSGETWSPDGRPIGVAANSSSSVSADSCAVGLCALLVV</sequence>
<dbReference type="Proteomes" id="UP000094776">
    <property type="component" value="Chromosome 2"/>
</dbReference>
<gene>
    <name evidence="1" type="ORF">WT26_30120</name>
</gene>
<dbReference type="AlphaFoldDB" id="A0A1B4Q1J4"/>
<accession>A0A1B4Q1J4</accession>
<reference evidence="1 2" key="1">
    <citation type="submission" date="2015-12" db="EMBL/GenBank/DDBJ databases">
        <title>Diversity of Burkholderia near neighbor genomes.</title>
        <authorList>
            <person name="Sahl J."/>
            <person name="Wagner D."/>
            <person name="Keim P."/>
        </authorList>
    </citation>
    <scope>NUCLEOTIDE SEQUENCE [LARGE SCALE GENOMIC DNA]</scope>
    <source>
        <strain evidence="1 2">MSMB1184WGS</strain>
    </source>
</reference>
<organism evidence="1 2">
    <name type="scientific">Burkholderia cepacia</name>
    <name type="common">Pseudomonas cepacia</name>
    <dbReference type="NCBI Taxonomy" id="292"/>
    <lineage>
        <taxon>Bacteria</taxon>
        <taxon>Pseudomonadati</taxon>
        <taxon>Pseudomonadota</taxon>
        <taxon>Betaproteobacteria</taxon>
        <taxon>Burkholderiales</taxon>
        <taxon>Burkholderiaceae</taxon>
        <taxon>Burkholderia</taxon>
        <taxon>Burkholderia cepacia complex</taxon>
    </lineage>
</organism>
<proteinExistence type="predicted"/>
<evidence type="ECO:0000313" key="1">
    <source>
        <dbReference type="EMBL" id="AOK20062.1"/>
    </source>
</evidence>
<name>A0A1B4Q1J4_BURCE</name>
<dbReference type="EMBL" id="CP013444">
    <property type="protein sequence ID" value="AOK20062.1"/>
    <property type="molecule type" value="Genomic_DNA"/>
</dbReference>
<protein>
    <submittedName>
        <fullName evidence="1">Uncharacterized protein</fullName>
    </submittedName>
</protein>